<dbReference type="Proteomes" id="UP000836402">
    <property type="component" value="Unassembled WGS sequence"/>
</dbReference>
<gene>
    <name evidence="4" type="ORF">JKIAZH3_G1529</name>
</gene>
<protein>
    <recommendedName>
        <fullName evidence="3">CMP/dCMP-type deaminase domain-containing protein</fullName>
    </recommendedName>
</protein>
<keyword evidence="5" id="KW-1185">Reference proteome</keyword>
<dbReference type="PROSITE" id="PS51747">
    <property type="entry name" value="CYT_DCMP_DEAMINASES_2"/>
    <property type="match status" value="1"/>
</dbReference>
<reference evidence="4" key="1">
    <citation type="submission" date="2020-10" db="EMBL/GenBank/DDBJ databases">
        <authorList>
            <person name="Sedaghatjoo S."/>
        </authorList>
    </citation>
    <scope>NUCLEOTIDE SEQUENCE</scope>
    <source>
        <strain evidence="4">AZH3</strain>
    </source>
</reference>
<name>A0ABN7IJV5_9BASI</name>
<dbReference type="Pfam" id="PF00383">
    <property type="entry name" value="dCMP_cyt_deam_1"/>
    <property type="match status" value="1"/>
</dbReference>
<evidence type="ECO:0000259" key="3">
    <source>
        <dbReference type="PROSITE" id="PS51747"/>
    </source>
</evidence>
<evidence type="ECO:0000313" key="5">
    <source>
        <dbReference type="Proteomes" id="UP000836402"/>
    </source>
</evidence>
<keyword evidence="1" id="KW-0378">Hydrolase</keyword>
<dbReference type="PANTHER" id="PTHR11079">
    <property type="entry name" value="CYTOSINE DEAMINASE FAMILY MEMBER"/>
    <property type="match status" value="1"/>
</dbReference>
<evidence type="ECO:0000313" key="4">
    <source>
        <dbReference type="EMBL" id="CAD6896593.1"/>
    </source>
</evidence>
<dbReference type="SUPFAM" id="SSF53927">
    <property type="entry name" value="Cytidine deaminase-like"/>
    <property type="match status" value="1"/>
</dbReference>
<evidence type="ECO:0000256" key="1">
    <source>
        <dbReference type="ARBA" id="ARBA00022801"/>
    </source>
</evidence>
<dbReference type="InterPro" id="IPR002125">
    <property type="entry name" value="CMP_dCMP_dom"/>
</dbReference>
<feature type="non-terminal residue" evidence="4">
    <location>
        <position position="102"/>
    </location>
</feature>
<comment type="caution">
    <text evidence="4">The sequence shown here is derived from an EMBL/GenBank/DDBJ whole genome shotgun (WGS) entry which is preliminary data.</text>
</comment>
<sequence length="102" mass="10983">MASSSTSPAPAVLPPPPGGSPAKYIPPESQSEEDLRWMKEAIGMAQEAMDNAEVPVGCVFVRGGEVIGAARNRTNEFMNATRHAELEAIDSILHRFPPQRPD</sequence>
<feature type="region of interest" description="Disordered" evidence="2">
    <location>
        <begin position="1"/>
        <end position="33"/>
    </location>
</feature>
<organism evidence="4 5">
    <name type="scientific">Tilletia caries</name>
    <name type="common">wheat bunt fungus</name>
    <dbReference type="NCBI Taxonomy" id="13290"/>
    <lineage>
        <taxon>Eukaryota</taxon>
        <taxon>Fungi</taxon>
        <taxon>Dikarya</taxon>
        <taxon>Basidiomycota</taxon>
        <taxon>Ustilaginomycotina</taxon>
        <taxon>Exobasidiomycetes</taxon>
        <taxon>Tilletiales</taxon>
        <taxon>Tilletiaceae</taxon>
        <taxon>Tilletia</taxon>
    </lineage>
</organism>
<dbReference type="EMBL" id="CAJHJG010000044">
    <property type="protein sequence ID" value="CAD6896593.1"/>
    <property type="molecule type" value="Genomic_DNA"/>
</dbReference>
<evidence type="ECO:0000256" key="2">
    <source>
        <dbReference type="SAM" id="MobiDB-lite"/>
    </source>
</evidence>
<dbReference type="PANTHER" id="PTHR11079:SF149">
    <property type="entry name" value="TRNA-SPECIFIC ADENOSINE DEAMINASE 2"/>
    <property type="match status" value="1"/>
</dbReference>
<proteinExistence type="predicted"/>
<dbReference type="Gene3D" id="3.40.140.10">
    <property type="entry name" value="Cytidine Deaminase, domain 2"/>
    <property type="match status" value="1"/>
</dbReference>
<dbReference type="InterPro" id="IPR016193">
    <property type="entry name" value="Cytidine_deaminase-like"/>
</dbReference>
<feature type="domain" description="CMP/dCMP-type deaminase" evidence="3">
    <location>
        <begin position="32"/>
        <end position="102"/>
    </location>
</feature>
<accession>A0ABN7IJV5</accession>
<feature type="compositionally biased region" description="Low complexity" evidence="2">
    <location>
        <begin position="1"/>
        <end position="10"/>
    </location>
</feature>